<dbReference type="EMBL" id="JBIAMX010000026">
    <property type="protein sequence ID" value="MFF0546763.1"/>
    <property type="molecule type" value="Genomic_DNA"/>
</dbReference>
<evidence type="ECO:0000313" key="2">
    <source>
        <dbReference type="EMBL" id="MFF0546763.1"/>
    </source>
</evidence>
<accession>A0ABW6PX96</accession>
<comment type="caution">
    <text evidence="2">The sequence shown here is derived from an EMBL/GenBank/DDBJ whole genome shotgun (WGS) entry which is preliminary data.</text>
</comment>
<protein>
    <submittedName>
        <fullName evidence="2">YybH family protein</fullName>
    </submittedName>
</protein>
<feature type="domain" description="DUF4440" evidence="1">
    <location>
        <begin position="23"/>
        <end position="125"/>
    </location>
</feature>
<dbReference type="Proteomes" id="UP001601444">
    <property type="component" value="Unassembled WGS sequence"/>
</dbReference>
<dbReference type="InterPro" id="IPR032710">
    <property type="entry name" value="NTF2-like_dom_sf"/>
</dbReference>
<evidence type="ECO:0000259" key="1">
    <source>
        <dbReference type="Pfam" id="PF14534"/>
    </source>
</evidence>
<dbReference type="Gene3D" id="3.10.450.50">
    <property type="match status" value="1"/>
</dbReference>
<proteinExistence type="predicted"/>
<dbReference type="SUPFAM" id="SSF54427">
    <property type="entry name" value="NTF2-like"/>
    <property type="match status" value="1"/>
</dbReference>
<organism evidence="2 3">
    <name type="scientific">Nocardia thailandica</name>
    <dbReference type="NCBI Taxonomy" id="257275"/>
    <lineage>
        <taxon>Bacteria</taxon>
        <taxon>Bacillati</taxon>
        <taxon>Actinomycetota</taxon>
        <taxon>Actinomycetes</taxon>
        <taxon>Mycobacteriales</taxon>
        <taxon>Nocardiaceae</taxon>
        <taxon>Nocardia</taxon>
    </lineage>
</organism>
<name>A0ABW6PX96_9NOCA</name>
<dbReference type="RefSeq" id="WP_387702977.1">
    <property type="nucleotide sequence ID" value="NZ_JBIAMX010000026.1"/>
</dbReference>
<dbReference type="Pfam" id="PF14534">
    <property type="entry name" value="DUF4440"/>
    <property type="match status" value="1"/>
</dbReference>
<evidence type="ECO:0000313" key="3">
    <source>
        <dbReference type="Proteomes" id="UP001601444"/>
    </source>
</evidence>
<reference evidence="2 3" key="1">
    <citation type="submission" date="2024-10" db="EMBL/GenBank/DDBJ databases">
        <title>The Natural Products Discovery Center: Release of the First 8490 Sequenced Strains for Exploring Actinobacteria Biosynthetic Diversity.</title>
        <authorList>
            <person name="Kalkreuter E."/>
            <person name="Kautsar S.A."/>
            <person name="Yang D."/>
            <person name="Bader C.D."/>
            <person name="Teijaro C.N."/>
            <person name="Fluegel L."/>
            <person name="Davis C.M."/>
            <person name="Simpson J.R."/>
            <person name="Lauterbach L."/>
            <person name="Steele A.D."/>
            <person name="Gui C."/>
            <person name="Meng S."/>
            <person name="Li G."/>
            <person name="Viehrig K."/>
            <person name="Ye F."/>
            <person name="Su P."/>
            <person name="Kiefer A.F."/>
            <person name="Nichols A."/>
            <person name="Cepeda A.J."/>
            <person name="Yan W."/>
            <person name="Fan B."/>
            <person name="Jiang Y."/>
            <person name="Adhikari A."/>
            <person name="Zheng C.-J."/>
            <person name="Schuster L."/>
            <person name="Cowan T.M."/>
            <person name="Smanski M.J."/>
            <person name="Chevrette M.G."/>
            <person name="De Carvalho L.P.S."/>
            <person name="Shen B."/>
        </authorList>
    </citation>
    <scope>NUCLEOTIDE SEQUENCE [LARGE SCALE GENOMIC DNA]</scope>
    <source>
        <strain evidence="2 3">NPDC004045</strain>
    </source>
</reference>
<dbReference type="InterPro" id="IPR027843">
    <property type="entry name" value="DUF4440"/>
</dbReference>
<sequence length="143" mass="15234">MEQNSSRHPSTIALTTDPRQHAAVFAARFNTGDAAAVAGVYTDDAVFVPEPGRPVTGTALRDATAGFLALGLPIRVRPRHTYVADDIALLIVDWDIAGTDPAGIPVRLRGTATDVARRGNDGRWRYVIDNPFGTAGAEIRAGR</sequence>
<keyword evidence="3" id="KW-1185">Reference proteome</keyword>
<gene>
    <name evidence="2" type="ORF">ACFYTF_28395</name>
</gene>